<dbReference type="RefSeq" id="XP_009218058.1">
    <property type="nucleotide sequence ID" value="XM_009219794.1"/>
</dbReference>
<reference evidence="3" key="4">
    <citation type="journal article" date="2015" name="G3 (Bethesda)">
        <title>Genome sequences of three phytopathogenic species of the Magnaporthaceae family of fungi.</title>
        <authorList>
            <person name="Okagaki L.H."/>
            <person name="Nunes C.C."/>
            <person name="Sailsbery J."/>
            <person name="Clay B."/>
            <person name="Brown D."/>
            <person name="John T."/>
            <person name="Oh Y."/>
            <person name="Young N."/>
            <person name="Fitzgerald M."/>
            <person name="Haas B.J."/>
            <person name="Zeng Q."/>
            <person name="Young S."/>
            <person name="Adiconis X."/>
            <person name="Fan L."/>
            <person name="Levin J.Z."/>
            <person name="Mitchell T.K."/>
            <person name="Okubara P.A."/>
            <person name="Farman M.L."/>
            <person name="Kohn L.M."/>
            <person name="Birren B."/>
            <person name="Ma L.-J."/>
            <person name="Dean R.A."/>
        </authorList>
    </citation>
    <scope>NUCLEOTIDE SEQUENCE</scope>
    <source>
        <strain evidence="3">R3-111a-1</strain>
    </source>
</reference>
<dbReference type="EnsemblFungi" id="EJT82049">
    <property type="protein sequence ID" value="EJT82049"/>
    <property type="gene ID" value="GGTG_02023"/>
</dbReference>
<dbReference type="VEuPathDB" id="FungiDB:GGTG_02023"/>
<accession>J3NL81</accession>
<evidence type="ECO:0000313" key="2">
    <source>
        <dbReference type="EMBL" id="EJT82049.1"/>
    </source>
</evidence>
<evidence type="ECO:0000256" key="1">
    <source>
        <dbReference type="SAM" id="MobiDB-lite"/>
    </source>
</evidence>
<feature type="region of interest" description="Disordered" evidence="1">
    <location>
        <begin position="1"/>
        <end position="31"/>
    </location>
</feature>
<evidence type="ECO:0000313" key="3">
    <source>
        <dbReference type="EnsemblFungi" id="EJT82049"/>
    </source>
</evidence>
<gene>
    <name evidence="3" type="primary">20342481</name>
    <name evidence="2" type="ORF">GGTG_02023</name>
</gene>
<protein>
    <submittedName>
        <fullName evidence="2 3">Uncharacterized protein</fullName>
    </submittedName>
</protein>
<feature type="compositionally biased region" description="Basic and acidic residues" evidence="1">
    <location>
        <begin position="9"/>
        <end position="21"/>
    </location>
</feature>
<evidence type="ECO:0000313" key="4">
    <source>
        <dbReference type="Proteomes" id="UP000006039"/>
    </source>
</evidence>
<organism evidence="2">
    <name type="scientific">Gaeumannomyces tritici (strain R3-111a-1)</name>
    <name type="common">Wheat and barley take-all root rot fungus</name>
    <name type="synonym">Gaeumannomyces graminis var. tritici</name>
    <dbReference type="NCBI Taxonomy" id="644352"/>
    <lineage>
        <taxon>Eukaryota</taxon>
        <taxon>Fungi</taxon>
        <taxon>Dikarya</taxon>
        <taxon>Ascomycota</taxon>
        <taxon>Pezizomycotina</taxon>
        <taxon>Sordariomycetes</taxon>
        <taxon>Sordariomycetidae</taxon>
        <taxon>Magnaporthales</taxon>
        <taxon>Magnaporthaceae</taxon>
        <taxon>Gaeumannomyces</taxon>
    </lineage>
</organism>
<proteinExistence type="predicted"/>
<reference evidence="3" key="5">
    <citation type="submission" date="2018-04" db="UniProtKB">
        <authorList>
            <consortium name="EnsemblFungi"/>
        </authorList>
    </citation>
    <scope>IDENTIFICATION</scope>
    <source>
        <strain evidence="3">R3-111a-1</strain>
    </source>
</reference>
<dbReference type="Proteomes" id="UP000006039">
    <property type="component" value="Unassembled WGS sequence"/>
</dbReference>
<keyword evidence="4" id="KW-1185">Reference proteome</keyword>
<dbReference type="HOGENOM" id="CLU_2558399_0_0_1"/>
<name>J3NL81_GAET3</name>
<dbReference type="EMBL" id="GL385395">
    <property type="protein sequence ID" value="EJT82049.1"/>
    <property type="molecule type" value="Genomic_DNA"/>
</dbReference>
<reference evidence="4" key="1">
    <citation type="submission" date="2010-07" db="EMBL/GenBank/DDBJ databases">
        <title>The genome sequence of Gaeumannomyces graminis var. tritici strain R3-111a-1.</title>
        <authorList>
            <consortium name="The Broad Institute Genome Sequencing Platform"/>
            <person name="Ma L.-J."/>
            <person name="Dead R."/>
            <person name="Young S."/>
            <person name="Zeng Q."/>
            <person name="Koehrsen M."/>
            <person name="Alvarado L."/>
            <person name="Berlin A."/>
            <person name="Chapman S.B."/>
            <person name="Chen Z."/>
            <person name="Freedman E."/>
            <person name="Gellesch M."/>
            <person name="Goldberg J."/>
            <person name="Griggs A."/>
            <person name="Gujja S."/>
            <person name="Heilman E.R."/>
            <person name="Heiman D."/>
            <person name="Hepburn T."/>
            <person name="Howarth C."/>
            <person name="Jen D."/>
            <person name="Larson L."/>
            <person name="Mehta T."/>
            <person name="Neiman D."/>
            <person name="Pearson M."/>
            <person name="Roberts A."/>
            <person name="Saif S."/>
            <person name="Shea T."/>
            <person name="Shenoy N."/>
            <person name="Sisk P."/>
            <person name="Stolte C."/>
            <person name="Sykes S."/>
            <person name="Walk T."/>
            <person name="White J."/>
            <person name="Yandava C."/>
            <person name="Haas B."/>
            <person name="Nusbaum C."/>
            <person name="Birren B."/>
        </authorList>
    </citation>
    <scope>NUCLEOTIDE SEQUENCE [LARGE SCALE GENOMIC DNA]</scope>
    <source>
        <strain evidence="4">R3-111a-1</strain>
    </source>
</reference>
<reference evidence="2" key="3">
    <citation type="submission" date="2010-09" db="EMBL/GenBank/DDBJ databases">
        <title>Annotation of Gaeumannomyces graminis var. tritici R3-111a-1.</title>
        <authorList>
            <consortium name="The Broad Institute Genome Sequencing Platform"/>
            <person name="Ma L.-J."/>
            <person name="Dead R."/>
            <person name="Young S.K."/>
            <person name="Zeng Q."/>
            <person name="Gargeya S."/>
            <person name="Fitzgerald M."/>
            <person name="Haas B."/>
            <person name="Abouelleil A."/>
            <person name="Alvarado L."/>
            <person name="Arachchi H.M."/>
            <person name="Berlin A."/>
            <person name="Brown A."/>
            <person name="Chapman S.B."/>
            <person name="Chen Z."/>
            <person name="Dunbar C."/>
            <person name="Freedman E."/>
            <person name="Gearin G."/>
            <person name="Gellesch M."/>
            <person name="Goldberg J."/>
            <person name="Griggs A."/>
            <person name="Gujja S."/>
            <person name="Heiman D."/>
            <person name="Howarth C."/>
            <person name="Larson L."/>
            <person name="Lui A."/>
            <person name="MacDonald P.J.P."/>
            <person name="Mehta T."/>
            <person name="Montmayeur A."/>
            <person name="Murphy C."/>
            <person name="Neiman D."/>
            <person name="Pearson M."/>
            <person name="Priest M."/>
            <person name="Roberts A."/>
            <person name="Saif S."/>
            <person name="Shea T."/>
            <person name="Shenoy N."/>
            <person name="Sisk P."/>
            <person name="Stolte C."/>
            <person name="Sykes S."/>
            <person name="Yandava C."/>
            <person name="Wortman J."/>
            <person name="Nusbaum C."/>
            <person name="Birren B."/>
        </authorList>
    </citation>
    <scope>NUCLEOTIDE SEQUENCE</scope>
    <source>
        <strain evidence="2">R3-111a-1</strain>
    </source>
</reference>
<dbReference type="GeneID" id="20342481"/>
<sequence length="82" mass="9246">MPQRFTRPNRPDEPPGYDRARAPPPDSGSSSAVAELGLLALRVCPPPRWCTGGGNPWLLSATLLWFKRRRFPREIPRVAPHF</sequence>
<reference evidence="2" key="2">
    <citation type="submission" date="2010-07" db="EMBL/GenBank/DDBJ databases">
        <authorList>
            <consortium name="The Broad Institute Genome Sequencing Platform"/>
            <consortium name="Broad Institute Genome Sequencing Center for Infectious Disease"/>
            <person name="Ma L.-J."/>
            <person name="Dead R."/>
            <person name="Young S."/>
            <person name="Zeng Q."/>
            <person name="Koehrsen M."/>
            <person name="Alvarado L."/>
            <person name="Berlin A."/>
            <person name="Chapman S.B."/>
            <person name="Chen Z."/>
            <person name="Freedman E."/>
            <person name="Gellesch M."/>
            <person name="Goldberg J."/>
            <person name="Griggs A."/>
            <person name="Gujja S."/>
            <person name="Heilman E.R."/>
            <person name="Heiman D."/>
            <person name="Hepburn T."/>
            <person name="Howarth C."/>
            <person name="Jen D."/>
            <person name="Larson L."/>
            <person name="Mehta T."/>
            <person name="Neiman D."/>
            <person name="Pearson M."/>
            <person name="Roberts A."/>
            <person name="Saif S."/>
            <person name="Shea T."/>
            <person name="Shenoy N."/>
            <person name="Sisk P."/>
            <person name="Stolte C."/>
            <person name="Sykes S."/>
            <person name="Walk T."/>
            <person name="White J."/>
            <person name="Yandava C."/>
            <person name="Haas B."/>
            <person name="Nusbaum C."/>
            <person name="Birren B."/>
        </authorList>
    </citation>
    <scope>NUCLEOTIDE SEQUENCE</scope>
    <source>
        <strain evidence="2">R3-111a-1</strain>
    </source>
</reference>
<dbReference type="AlphaFoldDB" id="J3NL81"/>